<feature type="transmembrane region" description="Helical" evidence="7">
    <location>
        <begin position="180"/>
        <end position="203"/>
    </location>
</feature>
<gene>
    <name evidence="9" type="ORF">FE782_13260</name>
</gene>
<feature type="transmembrane region" description="Helical" evidence="7">
    <location>
        <begin position="109"/>
        <end position="132"/>
    </location>
</feature>
<dbReference type="Gene3D" id="1.10.3720.10">
    <property type="entry name" value="MetI-like"/>
    <property type="match status" value="1"/>
</dbReference>
<dbReference type="PANTHER" id="PTHR43744">
    <property type="entry name" value="ABC TRANSPORTER PERMEASE PROTEIN MG189-RELATED-RELATED"/>
    <property type="match status" value="1"/>
</dbReference>
<sequence length="328" mass="37091">MGVGNAATHTDKKVIRRKWKWNRNGTVLRKTKYALLGKEADQGLLFKLFIYVILIDTAYIYLNPLFFMISTMVKDASDLVDPAVNWVPRVIYLGTLQEAWVMLDYAKSFFLSTGLTLAIAASQTLLCAVAGYAFARLEFPLKTFWMFCLLLTFIVPPQLTILPMLLAASELGWINKLYPLLLPALFGHGLKGALFVIIFRQFFGTQPKDLEEAARIDGANVFKVFYKVMLPLARPAIIVVFLFSFVWNWNDSYYPGMYLINAQDVPLSLGMSKISAGIEARIAENGPTVFDEPIKMATSFLMILPPLVLYMFTQRYFVEGVERTGLVE</sequence>
<keyword evidence="2 7" id="KW-0813">Transport</keyword>
<comment type="similarity">
    <text evidence="7">Belongs to the binding-protein-dependent transport system permease family.</text>
</comment>
<accession>A0A5R9G823</accession>
<feature type="transmembrane region" description="Helical" evidence="7">
    <location>
        <begin position="294"/>
        <end position="313"/>
    </location>
</feature>
<evidence type="ECO:0000256" key="6">
    <source>
        <dbReference type="ARBA" id="ARBA00023136"/>
    </source>
</evidence>
<evidence type="ECO:0000256" key="5">
    <source>
        <dbReference type="ARBA" id="ARBA00022989"/>
    </source>
</evidence>
<dbReference type="GO" id="GO:0005886">
    <property type="term" value="C:plasma membrane"/>
    <property type="evidence" value="ECO:0007669"/>
    <property type="project" value="UniProtKB-SubCell"/>
</dbReference>
<feature type="transmembrane region" description="Helical" evidence="7">
    <location>
        <begin position="44"/>
        <end position="62"/>
    </location>
</feature>
<keyword evidence="6 7" id="KW-0472">Membrane</keyword>
<keyword evidence="3" id="KW-1003">Cell membrane</keyword>
<evidence type="ECO:0000313" key="10">
    <source>
        <dbReference type="Proteomes" id="UP000309676"/>
    </source>
</evidence>
<dbReference type="CDD" id="cd06261">
    <property type="entry name" value="TM_PBP2"/>
    <property type="match status" value="1"/>
</dbReference>
<feature type="transmembrane region" description="Helical" evidence="7">
    <location>
        <begin position="144"/>
        <end position="168"/>
    </location>
</feature>
<dbReference type="PANTHER" id="PTHR43744:SF12">
    <property type="entry name" value="ABC TRANSPORTER PERMEASE PROTEIN MG189-RELATED"/>
    <property type="match status" value="1"/>
</dbReference>
<comment type="subcellular location">
    <subcellularLocation>
        <location evidence="1 7">Cell membrane</location>
        <topology evidence="1 7">Multi-pass membrane protein</topology>
    </subcellularLocation>
</comment>
<dbReference type="InterPro" id="IPR035906">
    <property type="entry name" value="MetI-like_sf"/>
</dbReference>
<evidence type="ECO:0000256" key="4">
    <source>
        <dbReference type="ARBA" id="ARBA00022692"/>
    </source>
</evidence>
<evidence type="ECO:0000256" key="3">
    <source>
        <dbReference type="ARBA" id="ARBA00022475"/>
    </source>
</evidence>
<keyword evidence="4 7" id="KW-0812">Transmembrane</keyword>
<evidence type="ECO:0000259" key="8">
    <source>
        <dbReference type="PROSITE" id="PS50928"/>
    </source>
</evidence>
<keyword evidence="5 7" id="KW-1133">Transmembrane helix</keyword>
<evidence type="ECO:0000256" key="7">
    <source>
        <dbReference type="RuleBase" id="RU363032"/>
    </source>
</evidence>
<dbReference type="Proteomes" id="UP000309676">
    <property type="component" value="Unassembled WGS sequence"/>
</dbReference>
<dbReference type="SUPFAM" id="SSF161098">
    <property type="entry name" value="MetI-like"/>
    <property type="match status" value="1"/>
</dbReference>
<evidence type="ECO:0000313" key="9">
    <source>
        <dbReference type="EMBL" id="TLS51871.1"/>
    </source>
</evidence>
<dbReference type="InterPro" id="IPR000515">
    <property type="entry name" value="MetI-like"/>
</dbReference>
<comment type="caution">
    <text evidence="9">The sequence shown here is derived from an EMBL/GenBank/DDBJ whole genome shotgun (WGS) entry which is preliminary data.</text>
</comment>
<feature type="domain" description="ABC transmembrane type-1" evidence="8">
    <location>
        <begin position="113"/>
        <end position="313"/>
    </location>
</feature>
<dbReference type="Pfam" id="PF00528">
    <property type="entry name" value="BPD_transp_1"/>
    <property type="match status" value="1"/>
</dbReference>
<dbReference type="AlphaFoldDB" id="A0A5R9G823"/>
<evidence type="ECO:0000256" key="2">
    <source>
        <dbReference type="ARBA" id="ARBA00022448"/>
    </source>
</evidence>
<proteinExistence type="inferred from homology"/>
<dbReference type="PROSITE" id="PS50928">
    <property type="entry name" value="ABC_TM1"/>
    <property type="match status" value="1"/>
</dbReference>
<feature type="transmembrane region" description="Helical" evidence="7">
    <location>
        <begin position="224"/>
        <end position="247"/>
    </location>
</feature>
<name>A0A5R9G823_9BACL</name>
<organism evidence="9 10">
    <name type="scientific">Paenibacillus antri</name>
    <dbReference type="NCBI Taxonomy" id="2582848"/>
    <lineage>
        <taxon>Bacteria</taxon>
        <taxon>Bacillati</taxon>
        <taxon>Bacillota</taxon>
        <taxon>Bacilli</taxon>
        <taxon>Bacillales</taxon>
        <taxon>Paenibacillaceae</taxon>
        <taxon>Paenibacillus</taxon>
    </lineage>
</organism>
<dbReference type="EMBL" id="VCIW01000007">
    <property type="protein sequence ID" value="TLS51871.1"/>
    <property type="molecule type" value="Genomic_DNA"/>
</dbReference>
<keyword evidence="10" id="KW-1185">Reference proteome</keyword>
<reference evidence="9 10" key="1">
    <citation type="submission" date="2019-05" db="EMBL/GenBank/DDBJ databases">
        <authorList>
            <person name="Narsing Rao M.P."/>
            <person name="Li W.J."/>
        </authorList>
    </citation>
    <scope>NUCLEOTIDE SEQUENCE [LARGE SCALE GENOMIC DNA]</scope>
    <source>
        <strain evidence="9 10">SYSU_K30003</strain>
    </source>
</reference>
<protein>
    <submittedName>
        <fullName evidence="9">Carbohydrate ABC transporter permease</fullName>
    </submittedName>
</protein>
<evidence type="ECO:0000256" key="1">
    <source>
        <dbReference type="ARBA" id="ARBA00004651"/>
    </source>
</evidence>
<dbReference type="OrthoDB" id="9771544at2"/>
<dbReference type="GO" id="GO:0055085">
    <property type="term" value="P:transmembrane transport"/>
    <property type="evidence" value="ECO:0007669"/>
    <property type="project" value="InterPro"/>
</dbReference>